<dbReference type="Pfam" id="PF00561">
    <property type="entry name" value="Abhydrolase_1"/>
    <property type="match status" value="1"/>
</dbReference>
<sequence>MTQQQDMSAVNVTTTVVTVTWAGRQDQIEYQWLRAERGDRPVLVFLHEGLGSLAAWRDFPARLCEAADMRGLVFSRQGYGRSTPRAADETWGMDYLHRQAHDFLPAFFEALGLADTPWLFGHSDGGSIALLYAARYPEAVAGVIAVASHVFVEDVTVAGLAVAREAYLQGGLRARLARQHDDPDSPFWGWNDAWMNPAFRQWNIEAEIVSLSCPLLAVQGENDEYATLAQLDAIQRRVPQTVLCVLPACGHSPQREQPDALIAHSAAFLASHL</sequence>
<keyword evidence="3" id="KW-1185">Reference proteome</keyword>
<dbReference type="Proteomes" id="UP000295361">
    <property type="component" value="Unassembled WGS sequence"/>
</dbReference>
<organism evidence="2 3">
    <name type="scientific">Roseateles toxinivorans</name>
    <dbReference type="NCBI Taxonomy" id="270368"/>
    <lineage>
        <taxon>Bacteria</taxon>
        <taxon>Pseudomonadati</taxon>
        <taxon>Pseudomonadota</taxon>
        <taxon>Betaproteobacteria</taxon>
        <taxon>Burkholderiales</taxon>
        <taxon>Sphaerotilaceae</taxon>
        <taxon>Roseateles</taxon>
    </lineage>
</organism>
<protein>
    <submittedName>
        <fullName evidence="2">Pimeloyl-ACP methyl ester carboxylesterase</fullName>
    </submittedName>
</protein>
<reference evidence="2 3" key="1">
    <citation type="submission" date="2019-03" db="EMBL/GenBank/DDBJ databases">
        <title>Genomic Encyclopedia of Type Strains, Phase IV (KMG-IV): sequencing the most valuable type-strain genomes for metagenomic binning, comparative biology and taxonomic classification.</title>
        <authorList>
            <person name="Goeker M."/>
        </authorList>
    </citation>
    <scope>NUCLEOTIDE SEQUENCE [LARGE SCALE GENOMIC DNA]</scope>
    <source>
        <strain evidence="2 3">DSM 16998</strain>
    </source>
</reference>
<dbReference type="PANTHER" id="PTHR43689">
    <property type="entry name" value="HYDROLASE"/>
    <property type="match status" value="1"/>
</dbReference>
<dbReference type="InParanoid" id="A0A4R6QPU0"/>
<comment type="caution">
    <text evidence="2">The sequence shown here is derived from an EMBL/GenBank/DDBJ whole genome shotgun (WGS) entry which is preliminary data.</text>
</comment>
<gene>
    <name evidence="2" type="ORF">DES47_102442</name>
</gene>
<name>A0A4R6QPU0_9BURK</name>
<proteinExistence type="predicted"/>
<dbReference type="Gene3D" id="3.40.50.1820">
    <property type="entry name" value="alpha/beta hydrolase"/>
    <property type="match status" value="1"/>
</dbReference>
<dbReference type="AlphaFoldDB" id="A0A4R6QPU0"/>
<dbReference type="EMBL" id="SNXS01000002">
    <property type="protein sequence ID" value="TDP72697.1"/>
    <property type="molecule type" value="Genomic_DNA"/>
</dbReference>
<dbReference type="InterPro" id="IPR000073">
    <property type="entry name" value="AB_hydrolase_1"/>
</dbReference>
<evidence type="ECO:0000313" key="3">
    <source>
        <dbReference type="Proteomes" id="UP000295361"/>
    </source>
</evidence>
<dbReference type="InterPro" id="IPR029058">
    <property type="entry name" value="AB_hydrolase_fold"/>
</dbReference>
<dbReference type="SUPFAM" id="SSF53474">
    <property type="entry name" value="alpha/beta-Hydrolases"/>
    <property type="match status" value="1"/>
</dbReference>
<accession>A0A4R6QPU0</accession>
<evidence type="ECO:0000313" key="2">
    <source>
        <dbReference type="EMBL" id="TDP72697.1"/>
    </source>
</evidence>
<dbReference type="PANTHER" id="PTHR43689:SF8">
    <property type="entry name" value="ALPHA_BETA-HYDROLASES SUPERFAMILY PROTEIN"/>
    <property type="match status" value="1"/>
</dbReference>
<feature type="domain" description="AB hydrolase-1" evidence="1">
    <location>
        <begin position="41"/>
        <end position="158"/>
    </location>
</feature>
<evidence type="ECO:0000259" key="1">
    <source>
        <dbReference type="Pfam" id="PF00561"/>
    </source>
</evidence>